<dbReference type="GO" id="GO:0009536">
    <property type="term" value="C:plastid"/>
    <property type="evidence" value="ECO:0007669"/>
    <property type="project" value="UniProtKB-SubCell"/>
</dbReference>
<dbReference type="Pfam" id="PF00271">
    <property type="entry name" value="Helicase_C"/>
    <property type="match status" value="1"/>
</dbReference>
<evidence type="ECO:0000259" key="18">
    <source>
        <dbReference type="PROSITE" id="PS51194"/>
    </source>
</evidence>
<evidence type="ECO:0000256" key="5">
    <source>
        <dbReference type="ARBA" id="ARBA00022723"/>
    </source>
</evidence>
<dbReference type="CDD" id="cd23022">
    <property type="entry name" value="zf-HIT_DDX59"/>
    <property type="match status" value="1"/>
</dbReference>
<evidence type="ECO:0000256" key="16">
    <source>
        <dbReference type="PROSITE-ProRule" id="PRU00552"/>
    </source>
</evidence>
<keyword evidence="13" id="KW-0809">Transit peptide</keyword>
<evidence type="ECO:0000259" key="19">
    <source>
        <dbReference type="PROSITE" id="PS51195"/>
    </source>
</evidence>
<keyword evidence="4" id="KW-0934">Plastid</keyword>
<protein>
    <recommendedName>
        <fullName evidence="15">DEAD-box ATP-dependent RNA helicase 41</fullName>
        <ecNumber evidence="3">3.6.4.13</ecNumber>
    </recommendedName>
</protein>
<evidence type="ECO:0000313" key="20">
    <source>
        <dbReference type="EMBL" id="KAF7120651.1"/>
    </source>
</evidence>
<dbReference type="InterPro" id="IPR001650">
    <property type="entry name" value="Helicase_C-like"/>
</dbReference>
<organism evidence="20 21">
    <name type="scientific">Rhododendron simsii</name>
    <name type="common">Sims's rhododendron</name>
    <dbReference type="NCBI Taxonomy" id="118357"/>
    <lineage>
        <taxon>Eukaryota</taxon>
        <taxon>Viridiplantae</taxon>
        <taxon>Streptophyta</taxon>
        <taxon>Embryophyta</taxon>
        <taxon>Tracheophyta</taxon>
        <taxon>Spermatophyta</taxon>
        <taxon>Magnoliopsida</taxon>
        <taxon>eudicotyledons</taxon>
        <taxon>Gunneridae</taxon>
        <taxon>Pentapetalae</taxon>
        <taxon>asterids</taxon>
        <taxon>Ericales</taxon>
        <taxon>Ericaceae</taxon>
        <taxon>Ericoideae</taxon>
        <taxon>Rhodoreae</taxon>
        <taxon>Rhododendron</taxon>
    </lineage>
</organism>
<dbReference type="Gene3D" id="3.40.50.300">
    <property type="entry name" value="P-loop containing nucleotide triphosphate hydrolases"/>
    <property type="match status" value="2"/>
</dbReference>
<dbReference type="PANTHER" id="PTHR47958">
    <property type="entry name" value="ATP-DEPENDENT RNA HELICASE DBP3"/>
    <property type="match status" value="1"/>
</dbReference>
<evidence type="ECO:0000256" key="14">
    <source>
        <dbReference type="ARBA" id="ARBA00047984"/>
    </source>
</evidence>
<dbReference type="Pfam" id="PF04755">
    <property type="entry name" value="PAP_fibrillin"/>
    <property type="match status" value="1"/>
</dbReference>
<dbReference type="GO" id="GO:0016787">
    <property type="term" value="F:hydrolase activity"/>
    <property type="evidence" value="ECO:0007669"/>
    <property type="project" value="UniProtKB-KW"/>
</dbReference>
<evidence type="ECO:0000256" key="6">
    <source>
        <dbReference type="ARBA" id="ARBA00022741"/>
    </source>
</evidence>
<dbReference type="Gene3D" id="3.30.60.220">
    <property type="match status" value="1"/>
</dbReference>
<dbReference type="SMART" id="SM00487">
    <property type="entry name" value="DEXDc"/>
    <property type="match status" value="1"/>
</dbReference>
<dbReference type="FunFam" id="3.30.60.220:FF:000002">
    <property type="entry name" value="DEAD-box ATP-dependent RNA helicase 41"/>
    <property type="match status" value="1"/>
</dbReference>
<dbReference type="InterPro" id="IPR007529">
    <property type="entry name" value="Znf_HIT"/>
</dbReference>
<evidence type="ECO:0000313" key="21">
    <source>
        <dbReference type="Proteomes" id="UP000626092"/>
    </source>
</evidence>
<dbReference type="SMART" id="SM00490">
    <property type="entry name" value="HELICc"/>
    <property type="match status" value="1"/>
</dbReference>
<evidence type="ECO:0000256" key="12">
    <source>
        <dbReference type="ARBA" id="ARBA00022884"/>
    </source>
</evidence>
<dbReference type="InterPro" id="IPR014014">
    <property type="entry name" value="RNA_helicase_DEAD_Q_motif"/>
</dbReference>
<dbReference type="SUPFAM" id="SSF52540">
    <property type="entry name" value="P-loop containing nucleoside triphosphate hydrolases"/>
    <property type="match status" value="2"/>
</dbReference>
<dbReference type="InterPro" id="IPR014001">
    <property type="entry name" value="Helicase_ATP-bd"/>
</dbReference>
<evidence type="ECO:0000256" key="8">
    <source>
        <dbReference type="ARBA" id="ARBA00022801"/>
    </source>
</evidence>
<comment type="similarity">
    <text evidence="2">Belongs to the DEAD box helicase family. DDX59 subfamily.</text>
</comment>
<keyword evidence="12" id="KW-0694">RNA-binding</keyword>
<evidence type="ECO:0000256" key="3">
    <source>
        <dbReference type="ARBA" id="ARBA00012552"/>
    </source>
</evidence>
<dbReference type="PROSITE" id="PS51195">
    <property type="entry name" value="Q_MOTIF"/>
    <property type="match status" value="1"/>
</dbReference>
<dbReference type="GO" id="GO:0008270">
    <property type="term" value="F:zinc ion binding"/>
    <property type="evidence" value="ECO:0007669"/>
    <property type="project" value="UniProtKB-KW"/>
</dbReference>
<dbReference type="CDD" id="cd18787">
    <property type="entry name" value="SF2_C_DEAD"/>
    <property type="match status" value="1"/>
</dbReference>
<accession>A0A834G0S2</accession>
<feature type="domain" description="Helicase C-terminal" evidence="18">
    <location>
        <begin position="842"/>
        <end position="1005"/>
    </location>
</feature>
<evidence type="ECO:0000256" key="2">
    <source>
        <dbReference type="ARBA" id="ARBA00009718"/>
    </source>
</evidence>
<evidence type="ECO:0000256" key="15">
    <source>
        <dbReference type="ARBA" id="ARBA00068841"/>
    </source>
</evidence>
<dbReference type="GO" id="GO:0003724">
    <property type="term" value="F:RNA helicase activity"/>
    <property type="evidence" value="ECO:0007669"/>
    <property type="project" value="UniProtKB-EC"/>
</dbReference>
<keyword evidence="21" id="KW-1185">Reference proteome</keyword>
<comment type="catalytic activity">
    <reaction evidence="14">
        <text>ATP + H2O = ADP + phosphate + H(+)</text>
        <dbReference type="Rhea" id="RHEA:13065"/>
        <dbReference type="ChEBI" id="CHEBI:15377"/>
        <dbReference type="ChEBI" id="CHEBI:15378"/>
        <dbReference type="ChEBI" id="CHEBI:30616"/>
        <dbReference type="ChEBI" id="CHEBI:43474"/>
        <dbReference type="ChEBI" id="CHEBI:456216"/>
        <dbReference type="EC" id="3.6.4.13"/>
    </reaction>
</comment>
<dbReference type="EMBL" id="WJXA01000013">
    <property type="protein sequence ID" value="KAF7120651.1"/>
    <property type="molecule type" value="Genomic_DNA"/>
</dbReference>
<dbReference type="GO" id="GO:0003723">
    <property type="term" value="F:RNA binding"/>
    <property type="evidence" value="ECO:0007669"/>
    <property type="project" value="UniProtKB-KW"/>
</dbReference>
<dbReference type="OrthoDB" id="360161at2759"/>
<evidence type="ECO:0000256" key="7">
    <source>
        <dbReference type="ARBA" id="ARBA00022771"/>
    </source>
</evidence>
<gene>
    <name evidence="20" type="ORF">RHSIM_Rhsim13G0227500</name>
</gene>
<keyword evidence="11" id="KW-0067">ATP-binding</keyword>
<feature type="short sequence motif" description="Q motif" evidence="16">
    <location>
        <begin position="624"/>
        <end position="652"/>
    </location>
</feature>
<dbReference type="InterPro" id="IPR006843">
    <property type="entry name" value="PAP/fibrillin_dom"/>
</dbReference>
<keyword evidence="7" id="KW-0863">Zinc-finger</keyword>
<sequence>MATIELANLGFQLTPLPTILPFKSRTCRSRLQFRNGFGPSVNRRSASIRPPSCSLVDEQQKQGTEVVSLFNEQENSLIEALIGIQGRGRSASPLQLQTSSSLIEGRWQLMFTTRPGTASPIQRTFVGVDIFSVFQEVHLRTNDPRVSNIVRFSDAIGELKVEAAASIKDGKRILFQFDRAAFSLKFLPFKVPYPVPFRLLGDEAKGWLDTTYLSRSGNLRISRGNKGTTFVLQKNNEPRQILLEAISKDKGVIEAIEEFISLNKNAAKGVPELLEGEWKMIWSSQVETDSWLENAANGLMGMQIVKPNGKLKFLVDMVLGVKFSMDGTFVKSGANTYDVNMDDGAILAGQFGLPVELGSKFKLELLYTDGKIRITRGYNRILFVHIRTDGMNEILEITKELSFKIMEANQCESSTVAENGNEAPDNQFHMIWSFNWDPLSWPVRTPGRLKLKKGADDGGEVKEGAVGLEALVGLEVLELQAEDFTRGGEGVSVGGVRDWEILRKIFCSDAVADVKKRCWDQREALPGEPHCVICGRYGEYICDETDDDICSLECKQTLLCRVARSQAPVGLPPPTRLPTTDECFYVRENDEKFNSQSLSNDQTELLRRKLKINVRGDLVPAPVLSFNSCNLPQMLLDNIEAAGYEMPTPVQMQAIPAALVGKSLLVSADTGSGKTASFLVPVIASCSNLNHEKFSNQKKPLSIVLTPTRELCIQVEEQAKLLAKGLPFKTALVVGGDPMAGQLHRINQGVGVIIATPGRLIDLLTKHDIELDNVSVLVLDEVDLMLQRGFHEQVIQIFQALSQPQVLMYSATIAKEVEKMACSMVKGITVVSVGKPNKPNRAVKQMPIWVESKKKKQKLFDILLSKQHFMPPVVIFVGSRLGADLLSEAVAVTTGIKALSIHGEKPMKERREIIRSFLVGEVPVLVATGVLGRGIDLLGVRQVIVFDMPISIKEYVHQIGRASRLGEEGTAIVFVNEENKKIFPELVDILKSSGAPIPRELNSRYTKTTFPLGKGQKKRKHSS</sequence>
<evidence type="ECO:0000256" key="11">
    <source>
        <dbReference type="ARBA" id="ARBA00022840"/>
    </source>
</evidence>
<dbReference type="InterPro" id="IPR011545">
    <property type="entry name" value="DEAD/DEAH_box_helicase_dom"/>
</dbReference>
<dbReference type="Pfam" id="PF04438">
    <property type="entry name" value="zf-HIT"/>
    <property type="match status" value="1"/>
</dbReference>
<keyword evidence="9" id="KW-0347">Helicase</keyword>
<dbReference type="GO" id="GO:0005524">
    <property type="term" value="F:ATP binding"/>
    <property type="evidence" value="ECO:0007669"/>
    <property type="project" value="UniProtKB-KW"/>
</dbReference>
<evidence type="ECO:0000256" key="9">
    <source>
        <dbReference type="ARBA" id="ARBA00022806"/>
    </source>
</evidence>
<dbReference type="PROSITE" id="PS51194">
    <property type="entry name" value="HELICASE_CTER"/>
    <property type="match status" value="1"/>
</dbReference>
<feature type="domain" description="Helicase ATP-binding" evidence="17">
    <location>
        <begin position="655"/>
        <end position="831"/>
    </location>
</feature>
<reference evidence="20" key="1">
    <citation type="submission" date="2019-11" db="EMBL/GenBank/DDBJ databases">
        <authorList>
            <person name="Liu Y."/>
            <person name="Hou J."/>
            <person name="Li T.-Q."/>
            <person name="Guan C.-H."/>
            <person name="Wu X."/>
            <person name="Wu H.-Z."/>
            <person name="Ling F."/>
            <person name="Zhang R."/>
            <person name="Shi X.-G."/>
            <person name="Ren J.-P."/>
            <person name="Chen E.-F."/>
            <person name="Sun J.-M."/>
        </authorList>
    </citation>
    <scope>NUCLEOTIDE SEQUENCE</scope>
    <source>
        <strain evidence="20">Adult_tree_wgs_1</strain>
        <tissue evidence="20">Leaves</tissue>
    </source>
</reference>
<evidence type="ECO:0000256" key="10">
    <source>
        <dbReference type="ARBA" id="ARBA00022833"/>
    </source>
</evidence>
<comment type="caution">
    <text evidence="20">The sequence shown here is derived from an EMBL/GenBank/DDBJ whole genome shotgun (WGS) entry which is preliminary data.</text>
</comment>
<dbReference type="EC" id="3.6.4.13" evidence="3"/>
<keyword evidence="8" id="KW-0378">Hydrolase</keyword>
<dbReference type="Pfam" id="PF00270">
    <property type="entry name" value="DEAD"/>
    <property type="match status" value="1"/>
</dbReference>
<proteinExistence type="inferred from homology"/>
<dbReference type="InterPro" id="IPR027417">
    <property type="entry name" value="P-loop_NTPase"/>
</dbReference>
<name>A0A834G0S2_RHOSS</name>
<evidence type="ECO:0000256" key="4">
    <source>
        <dbReference type="ARBA" id="ARBA00022640"/>
    </source>
</evidence>
<evidence type="ECO:0000259" key="17">
    <source>
        <dbReference type="PROSITE" id="PS51192"/>
    </source>
</evidence>
<keyword evidence="6" id="KW-0547">Nucleotide-binding</keyword>
<comment type="subcellular location">
    <subcellularLocation>
        <location evidence="1">Plastid</location>
    </subcellularLocation>
</comment>
<keyword evidence="10" id="KW-0862">Zinc</keyword>
<evidence type="ECO:0000256" key="13">
    <source>
        <dbReference type="ARBA" id="ARBA00022946"/>
    </source>
</evidence>
<dbReference type="AlphaFoldDB" id="A0A834G0S2"/>
<feature type="domain" description="DEAD-box RNA helicase Q" evidence="19">
    <location>
        <begin position="624"/>
        <end position="652"/>
    </location>
</feature>
<dbReference type="PROSITE" id="PS51192">
    <property type="entry name" value="HELICASE_ATP_BIND_1"/>
    <property type="match status" value="1"/>
</dbReference>
<evidence type="ECO:0000256" key="1">
    <source>
        <dbReference type="ARBA" id="ARBA00004474"/>
    </source>
</evidence>
<dbReference type="Proteomes" id="UP000626092">
    <property type="component" value="Unassembled WGS sequence"/>
</dbReference>
<keyword evidence="5" id="KW-0479">Metal-binding</keyword>